<keyword evidence="9 10" id="KW-0472">Membrane</keyword>
<proteinExistence type="inferred from homology"/>
<sequence>MADEKDTAAEAPKKSNKMLMIIIALSLVVLGGGGAGAFFMLRGDTASAAEEAPVKGIITAAENALTVNLAEGHYLKLGFALQQTEDSGEEAVDLSEAYELAIDEYTGRSIAELSTEEGRTKIKEQLVAKLIEAYTKDDKKMVMDIYYTSFVTQ</sequence>
<evidence type="ECO:0000256" key="7">
    <source>
        <dbReference type="ARBA" id="ARBA00022779"/>
    </source>
</evidence>
<accession>A0ABT6WW58</accession>
<evidence type="ECO:0000256" key="3">
    <source>
        <dbReference type="ARBA" id="ARBA00008281"/>
    </source>
</evidence>
<organism evidence="11 12">
    <name type="scientific">Actinoplanes sandaracinus</name>
    <dbReference type="NCBI Taxonomy" id="3045177"/>
    <lineage>
        <taxon>Bacteria</taxon>
        <taxon>Bacillati</taxon>
        <taxon>Actinomycetota</taxon>
        <taxon>Actinomycetes</taxon>
        <taxon>Micromonosporales</taxon>
        <taxon>Micromonosporaceae</taxon>
        <taxon>Actinoplanes</taxon>
    </lineage>
</organism>
<evidence type="ECO:0000313" key="11">
    <source>
        <dbReference type="EMBL" id="MDI6103950.1"/>
    </source>
</evidence>
<keyword evidence="11" id="KW-0966">Cell projection</keyword>
<dbReference type="Pfam" id="PF03748">
    <property type="entry name" value="FliL"/>
    <property type="match status" value="1"/>
</dbReference>
<comment type="function">
    <text evidence="1 10">Controls the rotational direction of flagella during chemotaxis.</text>
</comment>
<keyword evidence="5 10" id="KW-0145">Chemotaxis</keyword>
<comment type="caution">
    <text evidence="11">The sequence shown here is derived from an EMBL/GenBank/DDBJ whole genome shotgun (WGS) entry which is preliminary data.</text>
</comment>
<evidence type="ECO:0000256" key="1">
    <source>
        <dbReference type="ARBA" id="ARBA00002254"/>
    </source>
</evidence>
<protein>
    <recommendedName>
        <fullName evidence="10">Flagellar protein FliL</fullName>
    </recommendedName>
</protein>
<feature type="transmembrane region" description="Helical" evidence="10">
    <location>
        <begin position="20"/>
        <end position="41"/>
    </location>
</feature>
<dbReference type="PANTHER" id="PTHR35091:SF2">
    <property type="entry name" value="FLAGELLAR PROTEIN FLIL"/>
    <property type="match status" value="1"/>
</dbReference>
<keyword evidence="6 10" id="KW-0812">Transmembrane</keyword>
<dbReference type="InterPro" id="IPR005503">
    <property type="entry name" value="FliL"/>
</dbReference>
<gene>
    <name evidence="11" type="ORF">QLQ12_35580</name>
</gene>
<keyword evidence="7 10" id="KW-0283">Flagellar rotation</keyword>
<name>A0ABT6WW58_9ACTN</name>
<evidence type="ECO:0000256" key="9">
    <source>
        <dbReference type="ARBA" id="ARBA00023136"/>
    </source>
</evidence>
<dbReference type="RefSeq" id="WP_282765194.1">
    <property type="nucleotide sequence ID" value="NZ_JASCTH010000028.1"/>
</dbReference>
<keyword evidence="8 10" id="KW-1133">Transmembrane helix</keyword>
<comment type="subcellular location">
    <subcellularLocation>
        <location evidence="2">Cell membrane</location>
        <topology evidence="2">Single-pass membrane protein</topology>
    </subcellularLocation>
</comment>
<keyword evidence="4 10" id="KW-1003">Cell membrane</keyword>
<evidence type="ECO:0000256" key="8">
    <source>
        <dbReference type="ARBA" id="ARBA00022989"/>
    </source>
</evidence>
<evidence type="ECO:0000256" key="4">
    <source>
        <dbReference type="ARBA" id="ARBA00022475"/>
    </source>
</evidence>
<evidence type="ECO:0000313" key="12">
    <source>
        <dbReference type="Proteomes" id="UP001241758"/>
    </source>
</evidence>
<evidence type="ECO:0000256" key="2">
    <source>
        <dbReference type="ARBA" id="ARBA00004162"/>
    </source>
</evidence>
<evidence type="ECO:0000256" key="10">
    <source>
        <dbReference type="RuleBase" id="RU364125"/>
    </source>
</evidence>
<keyword evidence="11" id="KW-0969">Cilium</keyword>
<keyword evidence="12" id="KW-1185">Reference proteome</keyword>
<dbReference type="Proteomes" id="UP001241758">
    <property type="component" value="Unassembled WGS sequence"/>
</dbReference>
<reference evidence="11 12" key="1">
    <citation type="submission" date="2023-05" db="EMBL/GenBank/DDBJ databases">
        <title>Actinoplanes sp. NEAU-A12 genome sequencing.</title>
        <authorList>
            <person name="Wang Z.-S."/>
        </authorList>
    </citation>
    <scope>NUCLEOTIDE SEQUENCE [LARGE SCALE GENOMIC DNA]</scope>
    <source>
        <strain evidence="11 12">NEAU-A12</strain>
    </source>
</reference>
<keyword evidence="11" id="KW-0282">Flagellum</keyword>
<dbReference type="EMBL" id="JASCTH010000028">
    <property type="protein sequence ID" value="MDI6103950.1"/>
    <property type="molecule type" value="Genomic_DNA"/>
</dbReference>
<evidence type="ECO:0000256" key="5">
    <source>
        <dbReference type="ARBA" id="ARBA00022500"/>
    </source>
</evidence>
<comment type="similarity">
    <text evidence="3 10">Belongs to the FliL family.</text>
</comment>
<dbReference type="PANTHER" id="PTHR35091">
    <property type="entry name" value="FLAGELLAR PROTEIN FLIL"/>
    <property type="match status" value="1"/>
</dbReference>
<evidence type="ECO:0000256" key="6">
    <source>
        <dbReference type="ARBA" id="ARBA00022692"/>
    </source>
</evidence>